<keyword evidence="1" id="KW-0472">Membrane</keyword>
<feature type="transmembrane region" description="Helical" evidence="1">
    <location>
        <begin position="52"/>
        <end position="76"/>
    </location>
</feature>
<evidence type="ECO:0000259" key="2">
    <source>
        <dbReference type="Pfam" id="PF20151"/>
    </source>
</evidence>
<dbReference type="InterPro" id="IPR045340">
    <property type="entry name" value="DUF6533"/>
</dbReference>
<evidence type="ECO:0000313" key="4">
    <source>
        <dbReference type="Proteomes" id="UP000294933"/>
    </source>
</evidence>
<keyword evidence="1" id="KW-1133">Transmembrane helix</keyword>
<dbReference type="OrthoDB" id="3267855at2759"/>
<evidence type="ECO:0000256" key="1">
    <source>
        <dbReference type="SAM" id="Phobius"/>
    </source>
</evidence>
<feature type="transmembrane region" description="Helical" evidence="1">
    <location>
        <begin position="122"/>
        <end position="144"/>
    </location>
</feature>
<dbReference type="AlphaFoldDB" id="A0A4Y7PEM7"/>
<evidence type="ECO:0000313" key="3">
    <source>
        <dbReference type="EMBL" id="TDL13807.1"/>
    </source>
</evidence>
<gene>
    <name evidence="3" type="ORF">BD410DRAFT_810239</name>
</gene>
<feature type="domain" description="DUF6533" evidence="2">
    <location>
        <begin position="23"/>
        <end position="68"/>
    </location>
</feature>
<dbReference type="Proteomes" id="UP000294933">
    <property type="component" value="Unassembled WGS sequence"/>
</dbReference>
<keyword evidence="1" id="KW-0812">Transmembrane</keyword>
<dbReference type="EMBL" id="ML170458">
    <property type="protein sequence ID" value="TDL13807.1"/>
    <property type="molecule type" value="Genomic_DNA"/>
</dbReference>
<name>A0A4Y7PEM7_9AGAM</name>
<proteinExistence type="predicted"/>
<keyword evidence="4" id="KW-1185">Reference proteome</keyword>
<dbReference type="Pfam" id="PF20151">
    <property type="entry name" value="DUF6533"/>
    <property type="match status" value="1"/>
</dbReference>
<protein>
    <recommendedName>
        <fullName evidence="2">DUF6533 domain-containing protein</fullName>
    </recommendedName>
</protein>
<feature type="transmembrane region" description="Helical" evidence="1">
    <location>
        <begin position="20"/>
        <end position="40"/>
    </location>
</feature>
<feature type="transmembrane region" description="Helical" evidence="1">
    <location>
        <begin position="206"/>
        <end position="227"/>
    </location>
</feature>
<sequence>MSDSLPDIAELTAEVTQTLFFNYVTIAGTALVFYDFAVTFSTEVSEIWSSKFTGAQALFFSTRYSYILYTVLYSVMNFALNPSETFCQVIKINLDVWIILSQIGLYGIFTLRTYAVYQRNQFVLVMLGLTAAATVAIEICFVGMEKPVVGIGSFGNECGVDIPSIFSRTIRHAIEMRKAGLGSGLGYFILRDDSCLGMNIGVLGNWIGVLAAMVNPLNFILVNRLVLNLRQVSSSQQGNKPTLGTIGTIPEPAFAANSLLGNLGASFRVGPEEEEAIEEIDVDDEAEVVAKREIGDHGEIIEELRDPSDV</sequence>
<dbReference type="STRING" id="50990.A0A4Y7PEM7"/>
<reference evidence="3 4" key="1">
    <citation type="submission" date="2018-06" db="EMBL/GenBank/DDBJ databases">
        <title>A transcriptomic atlas of mushroom development highlights an independent origin of complex multicellularity.</title>
        <authorList>
            <consortium name="DOE Joint Genome Institute"/>
            <person name="Krizsan K."/>
            <person name="Almasi E."/>
            <person name="Merenyi Z."/>
            <person name="Sahu N."/>
            <person name="Viragh M."/>
            <person name="Koszo T."/>
            <person name="Mondo S."/>
            <person name="Kiss B."/>
            <person name="Balint B."/>
            <person name="Kues U."/>
            <person name="Barry K."/>
            <person name="Hegedus J.C."/>
            <person name="Henrissat B."/>
            <person name="Johnson J."/>
            <person name="Lipzen A."/>
            <person name="Ohm R."/>
            <person name="Nagy I."/>
            <person name="Pangilinan J."/>
            <person name="Yan J."/>
            <person name="Xiong Y."/>
            <person name="Grigoriev I.V."/>
            <person name="Hibbett D.S."/>
            <person name="Nagy L.G."/>
        </authorList>
    </citation>
    <scope>NUCLEOTIDE SEQUENCE [LARGE SCALE GENOMIC DNA]</scope>
    <source>
        <strain evidence="3 4">SZMC22713</strain>
    </source>
</reference>
<organism evidence="3 4">
    <name type="scientific">Rickenella mellea</name>
    <dbReference type="NCBI Taxonomy" id="50990"/>
    <lineage>
        <taxon>Eukaryota</taxon>
        <taxon>Fungi</taxon>
        <taxon>Dikarya</taxon>
        <taxon>Basidiomycota</taxon>
        <taxon>Agaricomycotina</taxon>
        <taxon>Agaricomycetes</taxon>
        <taxon>Hymenochaetales</taxon>
        <taxon>Rickenellaceae</taxon>
        <taxon>Rickenella</taxon>
    </lineage>
</organism>
<accession>A0A4Y7PEM7</accession>
<feature type="transmembrane region" description="Helical" evidence="1">
    <location>
        <begin position="96"/>
        <end position="115"/>
    </location>
</feature>
<dbReference type="VEuPathDB" id="FungiDB:BD410DRAFT_810239"/>